<dbReference type="AlphaFoldDB" id="L0JXL6"/>
<organism evidence="1 2">
    <name type="scientific">Natronococcus occultus SP4</name>
    <dbReference type="NCBI Taxonomy" id="694430"/>
    <lineage>
        <taxon>Archaea</taxon>
        <taxon>Methanobacteriati</taxon>
        <taxon>Methanobacteriota</taxon>
        <taxon>Stenosarchaea group</taxon>
        <taxon>Halobacteria</taxon>
        <taxon>Halobacteriales</taxon>
        <taxon>Natrialbaceae</taxon>
        <taxon>Natronococcus</taxon>
    </lineage>
</organism>
<protein>
    <submittedName>
        <fullName evidence="1">Uncharacterized protein</fullName>
    </submittedName>
</protein>
<evidence type="ECO:0000313" key="1">
    <source>
        <dbReference type="EMBL" id="AGB37050.1"/>
    </source>
</evidence>
<dbReference type="Proteomes" id="UP000010878">
    <property type="component" value="Chromosome"/>
</dbReference>
<proteinExistence type="predicted"/>
<reference evidence="1 2" key="1">
    <citation type="submission" date="2012-11" db="EMBL/GenBank/DDBJ databases">
        <title>FINISHED of Natronococcus occultus SP4, DSM 3396.</title>
        <authorList>
            <consortium name="DOE Joint Genome Institute"/>
            <person name="Eisen J."/>
            <person name="Huntemann M."/>
            <person name="Wei C.-L."/>
            <person name="Han J."/>
            <person name="Detter J.C."/>
            <person name="Han C."/>
            <person name="Tapia R."/>
            <person name="Chen A."/>
            <person name="Kyrpides N."/>
            <person name="Mavromatis K."/>
            <person name="Markowitz V."/>
            <person name="Szeto E."/>
            <person name="Ivanova N."/>
            <person name="Mikhailova N."/>
            <person name="Ovchinnikova G."/>
            <person name="Pagani I."/>
            <person name="Pati A."/>
            <person name="Goodwin L."/>
            <person name="Nordberg H.P."/>
            <person name="Cantor M.N."/>
            <person name="Hua S.X."/>
            <person name="Woyke T."/>
            <person name="Eisen J."/>
            <person name="Klenk H.-P."/>
            <person name="Klenk H.-P."/>
        </authorList>
    </citation>
    <scope>NUCLEOTIDE SEQUENCE [LARGE SCALE GENOMIC DNA]</scope>
    <source>
        <strain evidence="1 2">SP4</strain>
    </source>
</reference>
<dbReference type="KEGG" id="nou:Natoc_1218"/>
<keyword evidence="2" id="KW-1185">Reference proteome</keyword>
<dbReference type="HOGENOM" id="CLU_2730520_0_0_2"/>
<evidence type="ECO:0000313" key="2">
    <source>
        <dbReference type="Proteomes" id="UP000010878"/>
    </source>
</evidence>
<sequence>MENSSVGESTADSDADSGPRKVAAICTACGKAYASEEHPDGTVRPIGQRTGCECGATSFEVVDSAETAFDD</sequence>
<dbReference type="EMBL" id="CP003929">
    <property type="protein sequence ID" value="AGB37050.1"/>
    <property type="molecule type" value="Genomic_DNA"/>
</dbReference>
<dbReference type="OrthoDB" id="257177at2157"/>
<accession>L0JXL6</accession>
<dbReference type="eggNOG" id="arCOG10930">
    <property type="taxonomic scope" value="Archaea"/>
</dbReference>
<gene>
    <name evidence="1" type="ORF">Natoc_1218</name>
</gene>
<name>L0JXL6_9EURY</name>
<dbReference type="GeneID" id="14402659"/>
<dbReference type="RefSeq" id="WP_015320501.1">
    <property type="nucleotide sequence ID" value="NC_019974.1"/>
</dbReference>